<gene>
    <name evidence="2" type="ORF">GCM10009827_019680</name>
</gene>
<organism evidence="2 3">
    <name type="scientific">Dactylosporangium maewongense</name>
    <dbReference type="NCBI Taxonomy" id="634393"/>
    <lineage>
        <taxon>Bacteria</taxon>
        <taxon>Bacillati</taxon>
        <taxon>Actinomycetota</taxon>
        <taxon>Actinomycetes</taxon>
        <taxon>Micromonosporales</taxon>
        <taxon>Micromonosporaceae</taxon>
        <taxon>Dactylosporangium</taxon>
    </lineage>
</organism>
<comment type="caution">
    <text evidence="2">The sequence shown here is derived from an EMBL/GenBank/DDBJ whole genome shotgun (WGS) entry which is preliminary data.</text>
</comment>
<proteinExistence type="predicted"/>
<sequence length="64" mass="6710">MHMQIFIAAMVAAFGIGAFAAAALVWDRRRHWGLTGGATAGWVSGLLFVGFALVVGSCLGLIQF</sequence>
<feature type="transmembrane region" description="Helical" evidence="1">
    <location>
        <begin position="38"/>
        <end position="62"/>
    </location>
</feature>
<dbReference type="Proteomes" id="UP001501470">
    <property type="component" value="Unassembled WGS sequence"/>
</dbReference>
<protein>
    <recommendedName>
        <fullName evidence="4">DUF4190 domain-containing protein</fullName>
    </recommendedName>
</protein>
<evidence type="ECO:0000313" key="2">
    <source>
        <dbReference type="EMBL" id="GAA1506058.1"/>
    </source>
</evidence>
<keyword evidence="1" id="KW-1133">Transmembrane helix</keyword>
<accession>A0ABP4KM64</accession>
<keyword evidence="3" id="KW-1185">Reference proteome</keyword>
<keyword evidence="1" id="KW-0812">Transmembrane</keyword>
<evidence type="ECO:0000256" key="1">
    <source>
        <dbReference type="SAM" id="Phobius"/>
    </source>
</evidence>
<evidence type="ECO:0008006" key="4">
    <source>
        <dbReference type="Google" id="ProtNLM"/>
    </source>
</evidence>
<reference evidence="3" key="1">
    <citation type="journal article" date="2019" name="Int. J. Syst. Evol. Microbiol.">
        <title>The Global Catalogue of Microorganisms (GCM) 10K type strain sequencing project: providing services to taxonomists for standard genome sequencing and annotation.</title>
        <authorList>
            <consortium name="The Broad Institute Genomics Platform"/>
            <consortium name="The Broad Institute Genome Sequencing Center for Infectious Disease"/>
            <person name="Wu L."/>
            <person name="Ma J."/>
        </authorList>
    </citation>
    <scope>NUCLEOTIDE SEQUENCE [LARGE SCALE GENOMIC DNA]</scope>
    <source>
        <strain evidence="3">JCM 15933</strain>
    </source>
</reference>
<evidence type="ECO:0000313" key="3">
    <source>
        <dbReference type="Proteomes" id="UP001501470"/>
    </source>
</evidence>
<dbReference type="EMBL" id="BAAAQD010000003">
    <property type="protein sequence ID" value="GAA1506058.1"/>
    <property type="molecule type" value="Genomic_DNA"/>
</dbReference>
<feature type="transmembrane region" description="Helical" evidence="1">
    <location>
        <begin position="6"/>
        <end position="26"/>
    </location>
</feature>
<name>A0ABP4KM64_9ACTN</name>
<keyword evidence="1" id="KW-0472">Membrane</keyword>